<reference evidence="3" key="1">
    <citation type="journal article" date="2019" name="Int. J. Syst. Evol. Microbiol.">
        <title>The Global Catalogue of Microorganisms (GCM) 10K type strain sequencing project: providing services to taxonomists for standard genome sequencing and annotation.</title>
        <authorList>
            <consortium name="The Broad Institute Genomics Platform"/>
            <consortium name="The Broad Institute Genome Sequencing Center for Infectious Disease"/>
            <person name="Wu L."/>
            <person name="Ma J."/>
        </authorList>
    </citation>
    <scope>NUCLEOTIDE SEQUENCE [LARGE SCALE GENOMIC DNA]</scope>
    <source>
        <strain evidence="3">CGMCC 4.1467</strain>
    </source>
</reference>
<evidence type="ECO:0000259" key="1">
    <source>
        <dbReference type="Pfam" id="PF01176"/>
    </source>
</evidence>
<keyword evidence="2" id="KW-0648">Protein biosynthesis</keyword>
<gene>
    <name evidence="2" type="primary">infA</name>
    <name evidence="2" type="ORF">ACFQY0_01925</name>
</gene>
<dbReference type="GO" id="GO:0003743">
    <property type="term" value="F:translation initiation factor activity"/>
    <property type="evidence" value="ECO:0007669"/>
    <property type="project" value="UniProtKB-KW"/>
</dbReference>
<name>A0ABW2L308_9BACT</name>
<keyword evidence="2" id="KW-0396">Initiation factor</keyword>
<keyword evidence="3" id="KW-1185">Reference proteome</keyword>
<evidence type="ECO:0000313" key="3">
    <source>
        <dbReference type="Proteomes" id="UP001596472"/>
    </source>
</evidence>
<protein>
    <submittedName>
        <fullName evidence="2">Translation initiation factor IF-1</fullName>
    </submittedName>
</protein>
<proteinExistence type="predicted"/>
<dbReference type="SUPFAM" id="SSF50249">
    <property type="entry name" value="Nucleic acid-binding proteins"/>
    <property type="match status" value="1"/>
</dbReference>
<comment type="caution">
    <text evidence="2">The sequence shown here is derived from an EMBL/GenBank/DDBJ whole genome shotgun (WGS) entry which is preliminary data.</text>
</comment>
<dbReference type="InterPro" id="IPR006196">
    <property type="entry name" value="RNA-binding_domain_S1_IF1"/>
</dbReference>
<organism evidence="2 3">
    <name type="scientific">Haloferula chungangensis</name>
    <dbReference type="NCBI Taxonomy" id="1048331"/>
    <lineage>
        <taxon>Bacteria</taxon>
        <taxon>Pseudomonadati</taxon>
        <taxon>Verrucomicrobiota</taxon>
        <taxon>Verrucomicrobiia</taxon>
        <taxon>Verrucomicrobiales</taxon>
        <taxon>Verrucomicrobiaceae</taxon>
        <taxon>Haloferula</taxon>
    </lineage>
</organism>
<dbReference type="RefSeq" id="WP_379708512.1">
    <property type="nucleotide sequence ID" value="NZ_JBHTBS010000001.1"/>
</dbReference>
<dbReference type="Pfam" id="PF01176">
    <property type="entry name" value="eIF-1a"/>
    <property type="match status" value="1"/>
</dbReference>
<dbReference type="Gene3D" id="2.40.50.140">
    <property type="entry name" value="Nucleic acid-binding proteins"/>
    <property type="match status" value="1"/>
</dbReference>
<feature type="domain" description="S1-like" evidence="1">
    <location>
        <begin position="8"/>
        <end position="67"/>
    </location>
</feature>
<dbReference type="EMBL" id="JBHTBS010000001">
    <property type="protein sequence ID" value="MFC7335921.1"/>
    <property type="molecule type" value="Genomic_DNA"/>
</dbReference>
<dbReference type="InterPro" id="IPR012340">
    <property type="entry name" value="NA-bd_OB-fold"/>
</dbReference>
<sequence length="74" mass="8288">MYEAPILVTGEIVNVLKQELAEVRLPNGKMTLGHLSKTLRSNDQELCQGQTVELEMTPFDFDSGRIARILDQGE</sequence>
<evidence type="ECO:0000313" key="2">
    <source>
        <dbReference type="EMBL" id="MFC7335921.1"/>
    </source>
</evidence>
<dbReference type="Proteomes" id="UP001596472">
    <property type="component" value="Unassembled WGS sequence"/>
</dbReference>
<accession>A0ABW2L308</accession>